<gene>
    <name evidence="5" type="ORF">BKD89_02535</name>
</gene>
<dbReference type="EMBL" id="CP017686">
    <property type="protein sequence ID" value="AYQ54685.1"/>
    <property type="molecule type" value="Genomic_DNA"/>
</dbReference>
<organism evidence="5 6">
    <name type="scientific">Methanomethylophilus alvi</name>
    <dbReference type="NCBI Taxonomy" id="1291540"/>
    <lineage>
        <taxon>Archaea</taxon>
        <taxon>Methanobacteriati</taxon>
        <taxon>Thermoplasmatota</taxon>
        <taxon>Thermoplasmata</taxon>
        <taxon>Methanomassiliicoccales</taxon>
        <taxon>Methanomethylophilaceae</taxon>
        <taxon>Methanomethylophilus</taxon>
    </lineage>
</organism>
<name>A0A3G3IFT3_9ARCH</name>
<dbReference type="PROSITE" id="PS51337">
    <property type="entry name" value="B12_BINDING_NTER"/>
    <property type="match status" value="1"/>
</dbReference>
<dbReference type="SMART" id="SM01018">
    <property type="entry name" value="B12-binding_2"/>
    <property type="match status" value="1"/>
</dbReference>
<dbReference type="GO" id="GO:0008705">
    <property type="term" value="F:methionine synthase activity"/>
    <property type="evidence" value="ECO:0007669"/>
    <property type="project" value="TreeGrafter"/>
</dbReference>
<dbReference type="Proteomes" id="UP000273278">
    <property type="component" value="Chromosome"/>
</dbReference>
<dbReference type="RefSeq" id="WP_015504410.1">
    <property type="nucleotide sequence ID" value="NZ_CAYARL010000024.1"/>
</dbReference>
<feature type="domain" description="B12-binding N-terminal" evidence="4">
    <location>
        <begin position="1"/>
        <end position="91"/>
    </location>
</feature>
<evidence type="ECO:0000313" key="6">
    <source>
        <dbReference type="Proteomes" id="UP000273278"/>
    </source>
</evidence>
<keyword evidence="2" id="KW-0170">Cobalt</keyword>
<evidence type="ECO:0000259" key="4">
    <source>
        <dbReference type="PROSITE" id="PS51337"/>
    </source>
</evidence>
<reference evidence="5 6" key="1">
    <citation type="submission" date="2016-10" db="EMBL/GenBank/DDBJ databases">
        <title>Complete genome of the TMA-utilizing, human hosted archaeon Methanomethylophilus alvus Gen. nov, sp. nov., strain Mx-05, derived from a pure culture.</title>
        <authorList>
            <person name="Brugere J.-F."/>
            <person name="Ben Hania W."/>
            <person name="Chaudhary P.P."/>
            <person name="Gaci N."/>
            <person name="Borrel G."/>
            <person name="Cao Van Tuat L."/>
            <person name="Fardeau M.-L."/>
            <person name="Harris H.M.B."/>
            <person name="O'Toole P.W."/>
            <person name="Ollivier B."/>
        </authorList>
    </citation>
    <scope>NUCLEOTIDE SEQUENCE [LARGE SCALE GENOMIC DNA]</scope>
    <source>
        <strain evidence="5 6">Mx-05</strain>
    </source>
</reference>
<accession>A0A3G3IFT3</accession>
<evidence type="ECO:0000256" key="1">
    <source>
        <dbReference type="ARBA" id="ARBA00022723"/>
    </source>
</evidence>
<dbReference type="GO" id="GO:0031419">
    <property type="term" value="F:cobalamin binding"/>
    <property type="evidence" value="ECO:0007669"/>
    <property type="project" value="InterPro"/>
</dbReference>
<dbReference type="SUPFAM" id="SSF47644">
    <property type="entry name" value="Methionine synthase domain"/>
    <property type="match status" value="1"/>
</dbReference>
<dbReference type="InterPro" id="IPR006158">
    <property type="entry name" value="Cobalamin-bd"/>
</dbReference>
<dbReference type="GO" id="GO:0050667">
    <property type="term" value="P:homocysteine metabolic process"/>
    <property type="evidence" value="ECO:0007669"/>
    <property type="project" value="TreeGrafter"/>
</dbReference>
<dbReference type="PROSITE" id="PS51332">
    <property type="entry name" value="B12_BINDING"/>
    <property type="match status" value="1"/>
</dbReference>
<dbReference type="Pfam" id="PF02310">
    <property type="entry name" value="B12-binding"/>
    <property type="match status" value="1"/>
</dbReference>
<dbReference type="Gene3D" id="1.10.1240.10">
    <property type="entry name" value="Methionine synthase domain"/>
    <property type="match status" value="1"/>
</dbReference>
<dbReference type="GO" id="GO:0005829">
    <property type="term" value="C:cytosol"/>
    <property type="evidence" value="ECO:0007669"/>
    <property type="project" value="TreeGrafter"/>
</dbReference>
<protein>
    <submittedName>
        <fullName evidence="5">Methionine synthase I, cobalamin-binding domain protein</fullName>
    </submittedName>
</protein>
<dbReference type="OMA" id="WADEIKA"/>
<sequence length="212" mass="22491">MDKKALLKELADAVVACAPDRATVAARRALEEGLNPVEAINEGLVVGMGVIGDNYAERKMYLPQVLVAAHAMYNGLDVLLPAIPKADMKDTKQAETAVVQGDVHDIGKNIVKTMLTASGYVVDDLGKDVSPNLIADTAKDKGIHVVCLSTLMTPTMDNMAAAVKALVDNGYRGNCTVTIGGPPTTEGFAKEIGADHRDSDAQNCVKWLKEVM</sequence>
<evidence type="ECO:0000313" key="5">
    <source>
        <dbReference type="EMBL" id="AYQ54685.1"/>
    </source>
</evidence>
<keyword evidence="1" id="KW-0479">Metal-binding</keyword>
<dbReference type="PANTHER" id="PTHR45833">
    <property type="entry name" value="METHIONINE SYNTHASE"/>
    <property type="match status" value="1"/>
</dbReference>
<dbReference type="SUPFAM" id="SSF52242">
    <property type="entry name" value="Cobalamin (vitamin B12)-binding domain"/>
    <property type="match status" value="1"/>
</dbReference>
<dbReference type="InterPro" id="IPR050554">
    <property type="entry name" value="Met_Synthase/Corrinoid"/>
</dbReference>
<dbReference type="GeneID" id="41321309"/>
<dbReference type="GO" id="GO:0046653">
    <property type="term" value="P:tetrahydrofolate metabolic process"/>
    <property type="evidence" value="ECO:0007669"/>
    <property type="project" value="TreeGrafter"/>
</dbReference>
<dbReference type="InterPro" id="IPR036594">
    <property type="entry name" value="Meth_synthase_dom"/>
</dbReference>
<feature type="domain" description="B12-binding" evidence="3">
    <location>
        <begin position="91"/>
        <end position="212"/>
    </location>
</feature>
<dbReference type="Pfam" id="PF02607">
    <property type="entry name" value="B12-binding_2"/>
    <property type="match status" value="1"/>
</dbReference>
<evidence type="ECO:0000256" key="2">
    <source>
        <dbReference type="ARBA" id="ARBA00023285"/>
    </source>
</evidence>
<evidence type="ECO:0000259" key="3">
    <source>
        <dbReference type="PROSITE" id="PS51332"/>
    </source>
</evidence>
<dbReference type="InterPro" id="IPR036724">
    <property type="entry name" value="Cobalamin-bd_sf"/>
</dbReference>
<dbReference type="PANTHER" id="PTHR45833:SF1">
    <property type="entry name" value="METHIONINE SYNTHASE"/>
    <property type="match status" value="1"/>
</dbReference>
<dbReference type="Gene3D" id="3.40.50.280">
    <property type="entry name" value="Cobalamin-binding domain"/>
    <property type="match status" value="1"/>
</dbReference>
<dbReference type="InterPro" id="IPR003759">
    <property type="entry name" value="Cbl-bd_cap"/>
</dbReference>
<dbReference type="AlphaFoldDB" id="A0A3G3IFT3"/>
<proteinExistence type="predicted"/>
<dbReference type="GO" id="GO:0046872">
    <property type="term" value="F:metal ion binding"/>
    <property type="evidence" value="ECO:0007669"/>
    <property type="project" value="UniProtKB-KW"/>
</dbReference>